<evidence type="ECO:0000256" key="1">
    <source>
        <dbReference type="SAM" id="MobiDB-lite"/>
    </source>
</evidence>
<accession>A0A8J3IFU3</accession>
<dbReference type="AlphaFoldDB" id="A0A8J3IFU3"/>
<reference evidence="2" key="1">
    <citation type="submission" date="2020-10" db="EMBL/GenBank/DDBJ databases">
        <title>Taxonomic study of unclassified bacteria belonging to the class Ktedonobacteria.</title>
        <authorList>
            <person name="Yabe S."/>
            <person name="Wang C.M."/>
            <person name="Zheng Y."/>
            <person name="Sakai Y."/>
            <person name="Cavaletti L."/>
            <person name="Monciardini P."/>
            <person name="Donadio S."/>
        </authorList>
    </citation>
    <scope>NUCLEOTIDE SEQUENCE</scope>
    <source>
        <strain evidence="2">SOSP1-1</strain>
    </source>
</reference>
<comment type="caution">
    <text evidence="2">The sequence shown here is derived from an EMBL/GenBank/DDBJ whole genome shotgun (WGS) entry which is preliminary data.</text>
</comment>
<keyword evidence="3" id="KW-1185">Reference proteome</keyword>
<dbReference type="Proteomes" id="UP000612362">
    <property type="component" value="Unassembled WGS sequence"/>
</dbReference>
<proteinExistence type="predicted"/>
<name>A0A8J3IFU3_9CHLR</name>
<gene>
    <name evidence="2" type="ORF">KSX_85570</name>
</gene>
<sequence length="63" mass="7008">MPHFSLCGIKSFYLTVTKEQDILCKDAKAGNCDRRCCRQDTSGHQKEERGNGSDFRLGAAALE</sequence>
<organism evidence="2 3">
    <name type="scientific">Ktedonospora formicarum</name>
    <dbReference type="NCBI Taxonomy" id="2778364"/>
    <lineage>
        <taxon>Bacteria</taxon>
        <taxon>Bacillati</taxon>
        <taxon>Chloroflexota</taxon>
        <taxon>Ktedonobacteria</taxon>
        <taxon>Ktedonobacterales</taxon>
        <taxon>Ktedonobacteraceae</taxon>
        <taxon>Ktedonospora</taxon>
    </lineage>
</organism>
<protein>
    <submittedName>
        <fullName evidence="2">Uncharacterized protein</fullName>
    </submittedName>
</protein>
<feature type="region of interest" description="Disordered" evidence="1">
    <location>
        <begin position="40"/>
        <end position="63"/>
    </location>
</feature>
<evidence type="ECO:0000313" key="3">
    <source>
        <dbReference type="Proteomes" id="UP000612362"/>
    </source>
</evidence>
<dbReference type="EMBL" id="BNJF01000008">
    <property type="protein sequence ID" value="GHO50394.1"/>
    <property type="molecule type" value="Genomic_DNA"/>
</dbReference>
<feature type="compositionally biased region" description="Basic and acidic residues" evidence="1">
    <location>
        <begin position="40"/>
        <end position="51"/>
    </location>
</feature>
<evidence type="ECO:0000313" key="2">
    <source>
        <dbReference type="EMBL" id="GHO50394.1"/>
    </source>
</evidence>